<dbReference type="Pfam" id="PF04545">
    <property type="entry name" value="Sigma70_r4"/>
    <property type="match status" value="1"/>
</dbReference>
<sequence>MYQLNKSILNSSIFESFVAAEENEKIYMTFINEPTLANKEKLEAAFTTHTKLILAISYLKKVIYFESRRFDKKRRELENKQPVILNAPTEENITLLDMIADENAEYHFDLALEVNIEEVITDGLLIKAVRGLSDRQKEILYYRYVLNCNDTMIAEKYNVSQQAITKSHRKALQKLREALE</sequence>
<dbReference type="OrthoDB" id="2450987at2"/>
<protein>
    <recommendedName>
        <fullName evidence="1">RNA polymerase sigma-70 region 4 domain-containing protein</fullName>
    </recommendedName>
</protein>
<dbReference type="Proteomes" id="UP000030437">
    <property type="component" value="Unassembled WGS sequence"/>
</dbReference>
<gene>
    <name evidence="2" type="ORF">CD32_07365</name>
</gene>
<dbReference type="AlphaFoldDB" id="A0A0A3JGQ9"/>
<accession>A0A0A3JGQ9</accession>
<dbReference type="InterPro" id="IPR007630">
    <property type="entry name" value="RNA_pol_sigma70_r4"/>
</dbReference>
<dbReference type="SUPFAM" id="SSF88659">
    <property type="entry name" value="Sigma3 and sigma4 domains of RNA polymerase sigma factors"/>
    <property type="match status" value="1"/>
</dbReference>
<comment type="caution">
    <text evidence="2">The sequence shown here is derived from an EMBL/GenBank/DDBJ whole genome shotgun (WGS) entry which is preliminary data.</text>
</comment>
<name>A0A0A3JGQ9_9BACI</name>
<dbReference type="GO" id="GO:0003700">
    <property type="term" value="F:DNA-binding transcription factor activity"/>
    <property type="evidence" value="ECO:0007669"/>
    <property type="project" value="InterPro"/>
</dbReference>
<evidence type="ECO:0000259" key="1">
    <source>
        <dbReference type="Pfam" id="PF04545"/>
    </source>
</evidence>
<reference evidence="2 3" key="1">
    <citation type="submission" date="2014-02" db="EMBL/GenBank/DDBJ databases">
        <title>Draft genome sequence of Lysinibacillus odysseyi NBRC 100172.</title>
        <authorList>
            <person name="Zhang F."/>
            <person name="Wang G."/>
            <person name="Zhang L."/>
        </authorList>
    </citation>
    <scope>NUCLEOTIDE SEQUENCE [LARGE SCALE GENOMIC DNA]</scope>
    <source>
        <strain evidence="2 3">NBRC 100172</strain>
    </source>
</reference>
<dbReference type="EMBL" id="JPVP01000052">
    <property type="protein sequence ID" value="KGR86202.1"/>
    <property type="molecule type" value="Genomic_DNA"/>
</dbReference>
<proteinExistence type="predicted"/>
<dbReference type="GO" id="GO:0006352">
    <property type="term" value="P:DNA-templated transcription initiation"/>
    <property type="evidence" value="ECO:0007669"/>
    <property type="project" value="InterPro"/>
</dbReference>
<dbReference type="InterPro" id="IPR013324">
    <property type="entry name" value="RNA_pol_sigma_r3/r4-like"/>
</dbReference>
<organism evidence="2 3">
    <name type="scientific">Lysinibacillus odysseyi 34hs-1 = NBRC 100172</name>
    <dbReference type="NCBI Taxonomy" id="1220589"/>
    <lineage>
        <taxon>Bacteria</taxon>
        <taxon>Bacillati</taxon>
        <taxon>Bacillota</taxon>
        <taxon>Bacilli</taxon>
        <taxon>Bacillales</taxon>
        <taxon>Bacillaceae</taxon>
        <taxon>Lysinibacillus</taxon>
    </lineage>
</organism>
<feature type="domain" description="RNA polymerase sigma-70 region 4" evidence="1">
    <location>
        <begin position="130"/>
        <end position="177"/>
    </location>
</feature>
<dbReference type="eggNOG" id="COG1595">
    <property type="taxonomic scope" value="Bacteria"/>
</dbReference>
<keyword evidence="3" id="KW-1185">Reference proteome</keyword>
<dbReference type="Gene3D" id="1.20.140.160">
    <property type="match status" value="1"/>
</dbReference>
<evidence type="ECO:0000313" key="3">
    <source>
        <dbReference type="Proteomes" id="UP000030437"/>
    </source>
</evidence>
<dbReference type="RefSeq" id="WP_036152928.1">
    <property type="nucleotide sequence ID" value="NZ_AVCX01000009.1"/>
</dbReference>
<evidence type="ECO:0000313" key="2">
    <source>
        <dbReference type="EMBL" id="KGR86202.1"/>
    </source>
</evidence>
<dbReference type="STRING" id="1220589.CD32_07365"/>